<gene>
    <name evidence="1" type="ORF">ADH67_06465</name>
</gene>
<dbReference type="SUPFAM" id="SSF52540">
    <property type="entry name" value="P-loop containing nucleoside triphosphate hydrolases"/>
    <property type="match status" value="1"/>
</dbReference>
<dbReference type="PANTHER" id="PTHR39206:SF1">
    <property type="entry name" value="SLL8004 PROTEIN"/>
    <property type="match status" value="1"/>
</dbReference>
<dbReference type="RefSeq" id="WP_066593268.1">
    <property type="nucleotide sequence ID" value="NZ_CAJTBZ010000004.1"/>
</dbReference>
<dbReference type="GeneID" id="78361664"/>
<reference evidence="2" key="1">
    <citation type="submission" date="2017-05" db="EMBL/GenBank/DDBJ databases">
        <title>Improved OligoMM genomes.</title>
        <authorList>
            <person name="Garzetti D."/>
        </authorList>
    </citation>
    <scope>NUCLEOTIDE SEQUENCE [LARGE SCALE GENOMIC DNA]</scope>
    <source>
        <strain evidence="2">YL45</strain>
    </source>
</reference>
<accession>A0A227KNU9</accession>
<comment type="caution">
    <text evidence="1">The sequence shown here is derived from an EMBL/GenBank/DDBJ whole genome shotgun (WGS) entry which is preliminary data.</text>
</comment>
<dbReference type="EMBL" id="NHMP01000003">
    <property type="protein sequence ID" value="OXE49767.1"/>
    <property type="molecule type" value="Genomic_DNA"/>
</dbReference>
<keyword evidence="2" id="KW-1185">Reference proteome</keyword>
<evidence type="ECO:0000313" key="1">
    <source>
        <dbReference type="EMBL" id="OXE49767.1"/>
    </source>
</evidence>
<organism evidence="1 2">
    <name type="scientific">Turicimonas muris</name>
    <dbReference type="NCBI Taxonomy" id="1796652"/>
    <lineage>
        <taxon>Bacteria</taxon>
        <taxon>Pseudomonadati</taxon>
        <taxon>Pseudomonadota</taxon>
        <taxon>Betaproteobacteria</taxon>
        <taxon>Burkholderiales</taxon>
        <taxon>Sutterellaceae</taxon>
        <taxon>Turicimonas</taxon>
    </lineage>
</organism>
<dbReference type="Proteomes" id="UP000214610">
    <property type="component" value="Unassembled WGS sequence"/>
</dbReference>
<dbReference type="Gene3D" id="3.40.50.300">
    <property type="entry name" value="P-loop containing nucleotide triphosphate hydrolases"/>
    <property type="match status" value="1"/>
</dbReference>
<sequence>MSDLPKPQLVFFAGVNGAGKSTIYEVAKRKIPALAYMQYINPDLLTEKNHGNFFAGAKEALAKRRKLVSLNIPFVFESTFSGKSEFRLLEEDKNRGYKINGVLVGVSDSSINVQRILQRVSLGGHFVPPTDVERRVSRLAANYIKIVNLCDRLYVVDNSRGKPFLSLLVKKQKLIRGRINQKWIQEFIDVTKIKKEELER</sequence>
<proteinExistence type="predicted"/>
<dbReference type="AlphaFoldDB" id="A0A227KNU9"/>
<name>A0A227KNU9_9BURK</name>
<dbReference type="InterPro" id="IPR027417">
    <property type="entry name" value="P-loop_NTPase"/>
</dbReference>
<protein>
    <submittedName>
        <fullName evidence="1">Uncharacterized protein</fullName>
    </submittedName>
</protein>
<evidence type="ECO:0000313" key="2">
    <source>
        <dbReference type="Proteomes" id="UP000214610"/>
    </source>
</evidence>
<dbReference type="PANTHER" id="PTHR39206">
    <property type="entry name" value="SLL8004 PROTEIN"/>
    <property type="match status" value="1"/>
</dbReference>